<evidence type="ECO:0000313" key="4">
    <source>
        <dbReference type="WBParaSite" id="TCNE_0000526901-mRNA-1"/>
    </source>
</evidence>
<dbReference type="Proteomes" id="UP000050794">
    <property type="component" value="Unassembled WGS sequence"/>
</dbReference>
<accession>A0A183U9U9</accession>
<sequence>MVAGRWESGEQDDTWISTTTGPSSPIFEGSTDPDDITLFDENGKHIASFVPKAEKFDESILRRSNEAAEVWLFVGVAL</sequence>
<reference evidence="2 3" key="2">
    <citation type="submission" date="2018-11" db="EMBL/GenBank/DDBJ databases">
        <authorList>
            <consortium name="Pathogen Informatics"/>
        </authorList>
    </citation>
    <scope>NUCLEOTIDE SEQUENCE [LARGE SCALE GENOMIC DNA]</scope>
</reference>
<dbReference type="WBParaSite" id="TCNE_0000526901-mRNA-1">
    <property type="protein sequence ID" value="TCNE_0000526901-mRNA-1"/>
    <property type="gene ID" value="TCNE_0000526901"/>
</dbReference>
<dbReference type="EMBL" id="UYWY01012449">
    <property type="protein sequence ID" value="VDM34777.1"/>
    <property type="molecule type" value="Genomic_DNA"/>
</dbReference>
<name>A0A183U9U9_TOXCA</name>
<feature type="compositionally biased region" description="Polar residues" evidence="1">
    <location>
        <begin position="14"/>
        <end position="23"/>
    </location>
</feature>
<dbReference type="AlphaFoldDB" id="A0A183U9U9"/>
<gene>
    <name evidence="2" type="ORF">TCNE_LOCUS5269</name>
</gene>
<evidence type="ECO:0000313" key="2">
    <source>
        <dbReference type="EMBL" id="VDM34777.1"/>
    </source>
</evidence>
<organism evidence="3 4">
    <name type="scientific">Toxocara canis</name>
    <name type="common">Canine roundworm</name>
    <dbReference type="NCBI Taxonomy" id="6265"/>
    <lineage>
        <taxon>Eukaryota</taxon>
        <taxon>Metazoa</taxon>
        <taxon>Ecdysozoa</taxon>
        <taxon>Nematoda</taxon>
        <taxon>Chromadorea</taxon>
        <taxon>Rhabditida</taxon>
        <taxon>Spirurina</taxon>
        <taxon>Ascaridomorpha</taxon>
        <taxon>Ascaridoidea</taxon>
        <taxon>Toxocaridae</taxon>
        <taxon>Toxocara</taxon>
    </lineage>
</organism>
<evidence type="ECO:0000256" key="1">
    <source>
        <dbReference type="SAM" id="MobiDB-lite"/>
    </source>
</evidence>
<feature type="region of interest" description="Disordered" evidence="1">
    <location>
        <begin position="1"/>
        <end position="33"/>
    </location>
</feature>
<proteinExistence type="predicted"/>
<keyword evidence="3" id="KW-1185">Reference proteome</keyword>
<reference evidence="4" key="1">
    <citation type="submission" date="2016-06" db="UniProtKB">
        <authorList>
            <consortium name="WormBaseParasite"/>
        </authorList>
    </citation>
    <scope>IDENTIFICATION</scope>
</reference>
<evidence type="ECO:0000313" key="3">
    <source>
        <dbReference type="Proteomes" id="UP000050794"/>
    </source>
</evidence>
<protein>
    <submittedName>
        <fullName evidence="4">DUF3179 domain-containing protein</fullName>
    </submittedName>
</protein>